<evidence type="ECO:0000313" key="3">
    <source>
        <dbReference type="Proteomes" id="UP000028868"/>
    </source>
</evidence>
<feature type="transmembrane region" description="Helical" evidence="1">
    <location>
        <begin position="147"/>
        <end position="170"/>
    </location>
</feature>
<feature type="transmembrane region" description="Helical" evidence="1">
    <location>
        <begin position="100"/>
        <end position="117"/>
    </location>
</feature>
<evidence type="ECO:0000313" key="2">
    <source>
        <dbReference type="EMBL" id="CDQ23556.1"/>
    </source>
</evidence>
<accession>A0A059NZ15</accession>
<evidence type="ECO:0000256" key="1">
    <source>
        <dbReference type="SAM" id="Phobius"/>
    </source>
</evidence>
<feature type="transmembrane region" description="Helical" evidence="1">
    <location>
        <begin position="123"/>
        <end position="140"/>
    </location>
</feature>
<reference evidence="3" key="1">
    <citation type="submission" date="2014-03" db="EMBL/GenBank/DDBJ databases">
        <authorList>
            <person name="Urmite Genomes U."/>
        </authorList>
    </citation>
    <scope>NUCLEOTIDE SEQUENCE [LARGE SCALE GENOMIC DNA]</scope>
    <source>
        <strain evidence="3">HD-03</strain>
    </source>
</reference>
<name>A0A059NZ15_9BACI</name>
<evidence type="ECO:0008006" key="4">
    <source>
        <dbReference type="Google" id="ProtNLM"/>
    </source>
</evidence>
<dbReference type="RefSeq" id="WP_035507387.1">
    <property type="nucleotide sequence ID" value="NZ_CCDH010000001.1"/>
</dbReference>
<feature type="transmembrane region" description="Helical" evidence="1">
    <location>
        <begin position="190"/>
        <end position="212"/>
    </location>
</feature>
<dbReference type="Pfam" id="PF13398">
    <property type="entry name" value="Peptidase_M50B"/>
    <property type="match status" value="1"/>
</dbReference>
<feature type="transmembrane region" description="Helical" evidence="1">
    <location>
        <begin position="68"/>
        <end position="93"/>
    </location>
</feature>
<protein>
    <recommendedName>
        <fullName evidence="4">M50 family peptidase</fullName>
    </recommendedName>
</protein>
<gene>
    <name evidence="2" type="ORF">BN983_01789</name>
</gene>
<dbReference type="OrthoDB" id="158445at2"/>
<comment type="caution">
    <text evidence="2">The sequence shown here is derived from an EMBL/GenBank/DDBJ whole genome shotgun (WGS) entry which is preliminary data.</text>
</comment>
<keyword evidence="1" id="KW-1133">Transmembrane helix</keyword>
<dbReference type="EMBL" id="CCDI010000001">
    <property type="protein sequence ID" value="CDQ23556.1"/>
    <property type="molecule type" value="Genomic_DNA"/>
</dbReference>
<dbReference type="InterPro" id="IPR049500">
    <property type="entry name" value="Peptidase_M50B-like"/>
</dbReference>
<dbReference type="AlphaFoldDB" id="A0A059NZ15"/>
<keyword evidence="1" id="KW-0812">Transmembrane</keyword>
<proteinExistence type="predicted"/>
<reference evidence="2 3" key="2">
    <citation type="submission" date="2014-05" db="EMBL/GenBank/DDBJ databases">
        <title>Draft genome sequence of Halobacillus karajensis HK-03.</title>
        <authorList>
            <person name="Khelaifia S."/>
            <person name="Croce O."/>
            <person name="Lagier J.C."/>
            <person name="Raoult D."/>
        </authorList>
    </citation>
    <scope>NUCLEOTIDE SEQUENCE [LARGE SCALE GENOMIC DNA]</scope>
    <source>
        <strain evidence="2 3">HD-03</strain>
    </source>
</reference>
<sequence length="218" mass="24478">MKLQVLSALILALLLTQLPVVGKYFAILNTMIHESGHSLMALLTGGEVRRISLFPNTSGFALTGHRSWIGQVFTSIAGYVFASFFAFIFFSLISRGQYKWMIYILMAFLAINLIFWVRNLYGLFWILTFGAAFIWLLRTGHEQVVQYVLIFLASLVLVESVTSAFEVMWISFVSPGQAGDAANLARATKFIPAPLWGIAFFVQALYFALLSIKRVFPI</sequence>
<keyword evidence="1" id="KW-0472">Membrane</keyword>
<organism evidence="2 3">
    <name type="scientific">Halobacillus karajensis</name>
    <dbReference type="NCBI Taxonomy" id="195088"/>
    <lineage>
        <taxon>Bacteria</taxon>
        <taxon>Bacillati</taxon>
        <taxon>Bacillota</taxon>
        <taxon>Bacilli</taxon>
        <taxon>Bacillales</taxon>
        <taxon>Bacillaceae</taxon>
        <taxon>Halobacillus</taxon>
    </lineage>
</organism>
<dbReference type="Proteomes" id="UP000028868">
    <property type="component" value="Unassembled WGS sequence"/>
</dbReference>
<keyword evidence="3" id="KW-1185">Reference proteome</keyword>